<feature type="domain" description="GRF-type" evidence="5">
    <location>
        <begin position="18"/>
        <end position="61"/>
    </location>
</feature>
<dbReference type="Proteomes" id="UP000515124">
    <property type="component" value="Unplaced"/>
</dbReference>
<dbReference type="RefSeq" id="XP_021824837.1">
    <property type="nucleotide sequence ID" value="XM_021969145.1"/>
</dbReference>
<keyword evidence="6" id="KW-1185">Reference proteome</keyword>
<dbReference type="Pfam" id="PF06839">
    <property type="entry name" value="Zn_ribbon_GRF"/>
    <property type="match status" value="1"/>
</dbReference>
<keyword evidence="1" id="KW-0479">Metal-binding</keyword>
<protein>
    <submittedName>
        <fullName evidence="7">Uncharacterized protein LOC110765902</fullName>
    </submittedName>
</protein>
<evidence type="ECO:0000313" key="7">
    <source>
        <dbReference type="RefSeq" id="XP_021824837.1"/>
    </source>
</evidence>
<accession>A0A6P5TCK8</accession>
<keyword evidence="3" id="KW-0862">Zinc</keyword>
<evidence type="ECO:0000256" key="2">
    <source>
        <dbReference type="ARBA" id="ARBA00022771"/>
    </source>
</evidence>
<proteinExistence type="predicted"/>
<dbReference type="GeneID" id="110765902"/>
<sequence>MRKEPPQGEELAVVAPHCYCGRLARLQTSWTESNPLRRFFVCPKSERGKNGCGFFVWVDIEMPRRERALMAWLLRTKREVEDQIVVKAETNLVLGTGRLVQIEQLHTLFQTEKLERLVETEMLERLVQTKMVELVGEMVEELG</sequence>
<dbReference type="PROSITE" id="PS51999">
    <property type="entry name" value="ZF_GRF"/>
    <property type="match status" value="1"/>
</dbReference>
<evidence type="ECO:0000256" key="1">
    <source>
        <dbReference type="ARBA" id="ARBA00022723"/>
    </source>
</evidence>
<reference evidence="7" key="1">
    <citation type="submission" date="2025-08" db="UniProtKB">
        <authorList>
            <consortium name="RefSeq"/>
        </authorList>
    </citation>
    <scope>IDENTIFICATION</scope>
</reference>
<evidence type="ECO:0000313" key="6">
    <source>
        <dbReference type="Proteomes" id="UP000515124"/>
    </source>
</evidence>
<evidence type="ECO:0000256" key="3">
    <source>
        <dbReference type="ARBA" id="ARBA00022833"/>
    </source>
</evidence>
<dbReference type="AlphaFoldDB" id="A0A6P5TCK8"/>
<organism evidence="6 7">
    <name type="scientific">Prunus avium</name>
    <name type="common">Cherry</name>
    <name type="synonym">Cerasus avium</name>
    <dbReference type="NCBI Taxonomy" id="42229"/>
    <lineage>
        <taxon>Eukaryota</taxon>
        <taxon>Viridiplantae</taxon>
        <taxon>Streptophyta</taxon>
        <taxon>Embryophyta</taxon>
        <taxon>Tracheophyta</taxon>
        <taxon>Spermatophyta</taxon>
        <taxon>Magnoliopsida</taxon>
        <taxon>eudicotyledons</taxon>
        <taxon>Gunneridae</taxon>
        <taxon>Pentapetalae</taxon>
        <taxon>rosids</taxon>
        <taxon>fabids</taxon>
        <taxon>Rosales</taxon>
        <taxon>Rosaceae</taxon>
        <taxon>Amygdaloideae</taxon>
        <taxon>Amygdaleae</taxon>
        <taxon>Prunus</taxon>
    </lineage>
</organism>
<dbReference type="GO" id="GO:0008270">
    <property type="term" value="F:zinc ion binding"/>
    <property type="evidence" value="ECO:0007669"/>
    <property type="project" value="UniProtKB-KW"/>
</dbReference>
<keyword evidence="2 4" id="KW-0863">Zinc-finger</keyword>
<dbReference type="InterPro" id="IPR010666">
    <property type="entry name" value="Znf_GRF"/>
</dbReference>
<gene>
    <name evidence="7" type="primary">LOC110765902</name>
</gene>
<dbReference type="KEGG" id="pavi:110765902"/>
<dbReference type="PANTHER" id="PTHR33248">
    <property type="entry name" value="ZINC ION-BINDING PROTEIN"/>
    <property type="match status" value="1"/>
</dbReference>
<evidence type="ECO:0000256" key="4">
    <source>
        <dbReference type="PROSITE-ProRule" id="PRU01343"/>
    </source>
</evidence>
<evidence type="ECO:0000259" key="5">
    <source>
        <dbReference type="PROSITE" id="PS51999"/>
    </source>
</evidence>
<name>A0A6P5TCK8_PRUAV</name>